<dbReference type="EMBL" id="VHQG01000002">
    <property type="protein sequence ID" value="TPW75887.1"/>
    <property type="molecule type" value="Genomic_DNA"/>
</dbReference>
<evidence type="ECO:0000313" key="2">
    <source>
        <dbReference type="EMBL" id="TPW75887.1"/>
    </source>
</evidence>
<protein>
    <submittedName>
        <fullName evidence="2">Recombinase family protein</fullName>
    </submittedName>
</protein>
<dbReference type="InterPro" id="IPR011109">
    <property type="entry name" value="DNA_bind_recombinase_dom"/>
</dbReference>
<gene>
    <name evidence="2" type="ORF">FJ657_08550</name>
</gene>
<dbReference type="PANTHER" id="PTHR30461">
    <property type="entry name" value="DNA-INVERTASE FROM LAMBDOID PROPHAGE"/>
    <property type="match status" value="1"/>
</dbReference>
<name>A0A506Y378_9MICO</name>
<feature type="domain" description="Recombinase" evidence="1">
    <location>
        <begin position="152"/>
        <end position="255"/>
    </location>
</feature>
<evidence type="ECO:0000313" key="3">
    <source>
        <dbReference type="Proteomes" id="UP000316252"/>
    </source>
</evidence>
<dbReference type="InterPro" id="IPR006119">
    <property type="entry name" value="Resolv_N"/>
</dbReference>
<evidence type="ECO:0000259" key="1">
    <source>
        <dbReference type="PROSITE" id="PS51737"/>
    </source>
</evidence>
<dbReference type="PANTHER" id="PTHR30461:SF23">
    <property type="entry name" value="DNA RECOMBINASE-RELATED"/>
    <property type="match status" value="1"/>
</dbReference>
<dbReference type="Pfam" id="PF07508">
    <property type="entry name" value="Recombinase"/>
    <property type="match status" value="1"/>
</dbReference>
<dbReference type="GO" id="GO:0000150">
    <property type="term" value="F:DNA strand exchange activity"/>
    <property type="evidence" value="ECO:0007669"/>
    <property type="project" value="InterPro"/>
</dbReference>
<dbReference type="InterPro" id="IPR038109">
    <property type="entry name" value="DNA_bind_recomb_sf"/>
</dbReference>
<dbReference type="Gene3D" id="3.90.1750.20">
    <property type="entry name" value="Putative Large Serine Recombinase, Chain B, Domain 2"/>
    <property type="match status" value="1"/>
</dbReference>
<dbReference type="Pfam" id="PF13408">
    <property type="entry name" value="Zn_ribbon_recom"/>
    <property type="match status" value="1"/>
</dbReference>
<accession>A0A506Y378</accession>
<dbReference type="OrthoDB" id="4500247at2"/>
<dbReference type="Gene3D" id="3.40.50.1390">
    <property type="entry name" value="Resolvase, N-terminal catalytic domain"/>
    <property type="match status" value="1"/>
</dbReference>
<dbReference type="Proteomes" id="UP000316252">
    <property type="component" value="Unassembled WGS sequence"/>
</dbReference>
<proteinExistence type="predicted"/>
<reference evidence="2 3" key="1">
    <citation type="submission" date="2019-06" db="EMBL/GenBank/DDBJ databases">
        <authorList>
            <person name="Li F."/>
        </authorList>
    </citation>
    <scope>NUCLEOTIDE SEQUENCE [LARGE SCALE GENOMIC DNA]</scope>
    <source>
        <strain evidence="2 3">10F1D-1</strain>
    </source>
</reference>
<keyword evidence="3" id="KW-1185">Reference proteome</keyword>
<dbReference type="PROSITE" id="PS51737">
    <property type="entry name" value="RECOMBINASE_DNA_BIND"/>
    <property type="match status" value="1"/>
</dbReference>
<sequence length="476" mass="52628">MQGQAAIYLRISEDRTGEATNVDVQRQECRRLAKELGLTVSREYVDNDVSATSGRVRPQFERLLSDAPPSIIAWHQDRLLRLTADLERVIALDVPIYTVSAGTLDLATPAGRAVARTIAAWSTYEGEQKVARQRAKNAHRVASGLPLSGNRPFGFELDRMTPRESEAERVRWAYAEVLAGASLGAVARSLTDQGVLTSRGREWSVQTLRQLLLRPSSAGILLRDGKPQPKSQITALVDPETFDAVGAILRDPGRRRGPGTRVRSAVLAGIARCAVCDEPMRSGANKQRGVTVQLYRCDRKGGGAHPQIRRHKLERAVETAMFEELTQRQGREVSRPDESMSALRAEREEILRRRSIAQQVIEEPGADVPAGLARIRELGEQADAVQARLDALIAADAESALLDTLAGMAGSWAAGREFYEDAVEEFALEWRRRPIDQRRALIRSALTITVQPASTGRPIVIERRERRSMELLDTAD</sequence>
<comment type="caution">
    <text evidence="2">The sequence shown here is derived from an EMBL/GenBank/DDBJ whole genome shotgun (WGS) entry which is preliminary data.</text>
</comment>
<dbReference type="CDD" id="cd00338">
    <property type="entry name" value="Ser_Recombinase"/>
    <property type="match status" value="1"/>
</dbReference>
<dbReference type="Pfam" id="PF00239">
    <property type="entry name" value="Resolvase"/>
    <property type="match status" value="1"/>
</dbReference>
<dbReference type="AlphaFoldDB" id="A0A506Y378"/>
<dbReference type="SUPFAM" id="SSF53041">
    <property type="entry name" value="Resolvase-like"/>
    <property type="match status" value="1"/>
</dbReference>
<dbReference type="InterPro" id="IPR025827">
    <property type="entry name" value="Zn_ribbon_recom_dom"/>
</dbReference>
<dbReference type="InterPro" id="IPR050639">
    <property type="entry name" value="SSR_resolvase"/>
</dbReference>
<dbReference type="InterPro" id="IPR036162">
    <property type="entry name" value="Resolvase-like_N_sf"/>
</dbReference>
<organism evidence="2 3">
    <name type="scientific">Schumannella soli</name>
    <dbReference type="NCBI Taxonomy" id="2590779"/>
    <lineage>
        <taxon>Bacteria</taxon>
        <taxon>Bacillati</taxon>
        <taxon>Actinomycetota</taxon>
        <taxon>Actinomycetes</taxon>
        <taxon>Micrococcales</taxon>
        <taxon>Microbacteriaceae</taxon>
        <taxon>Schumannella</taxon>
    </lineage>
</organism>
<dbReference type="SMART" id="SM00857">
    <property type="entry name" value="Resolvase"/>
    <property type="match status" value="1"/>
</dbReference>
<dbReference type="GO" id="GO:0003677">
    <property type="term" value="F:DNA binding"/>
    <property type="evidence" value="ECO:0007669"/>
    <property type="project" value="InterPro"/>
</dbReference>